<dbReference type="Proteomes" id="UP000001194">
    <property type="component" value="Unassembled WGS sequence"/>
</dbReference>
<dbReference type="InParanoid" id="B0D2C3"/>
<dbReference type="EMBL" id="DS547096">
    <property type="protein sequence ID" value="EDR10722.1"/>
    <property type="molecule type" value="Genomic_DNA"/>
</dbReference>
<feature type="compositionally biased region" description="Polar residues" evidence="1">
    <location>
        <begin position="322"/>
        <end position="332"/>
    </location>
</feature>
<keyword evidence="3" id="KW-1185">Reference proteome</keyword>
<sequence length="385" mass="42532">MNETSKKLNKHTSPLHSSDHLWMHKPSFTATKTLLASAAATQSSPFPVVTLIFRNQPTTKGGLALLELSPLSNSFTNTKQLAFIAACHFQCPSSPSTSVPSTTACLTLEQQHITATLESQNLGELGDCQSLGCPNDPLPYGFHMVLVIQDIIKNVLSLVNLHICYFALSQLTYLWAMAHHHLWSLQEVRSTCFLFNKDFCAIFRGFGPAASGPLPLSSSFVVEDEDFCAIFWGFSPAASGPLAHSSSFVVEDEGDREDEHCEAPLTPLSFLMHVHHIHITVPGIAEDCLNIDYMYRRPLNGGPQRWIFVCKTNAHQRRPSRKTNSLRVTSPRMSDAPQVFPTVPNALNPSWSQDDASSSAKRSHATLQPSEQFHLAMNLPGYDMT</sequence>
<proteinExistence type="predicted"/>
<gene>
    <name evidence="2" type="ORF">LACBIDRAFT_324574</name>
</gene>
<organism evidence="3">
    <name type="scientific">Laccaria bicolor (strain S238N-H82 / ATCC MYA-4686)</name>
    <name type="common">Bicoloured deceiver</name>
    <name type="synonym">Laccaria laccata var. bicolor</name>
    <dbReference type="NCBI Taxonomy" id="486041"/>
    <lineage>
        <taxon>Eukaryota</taxon>
        <taxon>Fungi</taxon>
        <taxon>Dikarya</taxon>
        <taxon>Basidiomycota</taxon>
        <taxon>Agaricomycotina</taxon>
        <taxon>Agaricomycetes</taxon>
        <taxon>Agaricomycetidae</taxon>
        <taxon>Agaricales</taxon>
        <taxon>Agaricineae</taxon>
        <taxon>Hydnangiaceae</taxon>
        <taxon>Laccaria</taxon>
    </lineage>
</organism>
<name>B0D2C3_LACBS</name>
<evidence type="ECO:0000313" key="3">
    <source>
        <dbReference type="Proteomes" id="UP000001194"/>
    </source>
</evidence>
<dbReference type="HOGENOM" id="CLU_717781_0_0_1"/>
<dbReference type="RefSeq" id="XP_001878023.1">
    <property type="nucleotide sequence ID" value="XM_001877988.1"/>
</dbReference>
<dbReference type="KEGG" id="lbc:LACBIDRAFT_324574"/>
<dbReference type="AlphaFoldDB" id="B0D2C3"/>
<protein>
    <submittedName>
        <fullName evidence="2">Predicted protein</fullName>
    </submittedName>
</protein>
<evidence type="ECO:0000256" key="1">
    <source>
        <dbReference type="SAM" id="MobiDB-lite"/>
    </source>
</evidence>
<reference evidence="2 3" key="1">
    <citation type="journal article" date="2008" name="Nature">
        <title>The genome of Laccaria bicolor provides insights into mycorrhizal symbiosis.</title>
        <authorList>
            <person name="Martin F."/>
            <person name="Aerts A."/>
            <person name="Ahren D."/>
            <person name="Brun A."/>
            <person name="Danchin E.G.J."/>
            <person name="Duchaussoy F."/>
            <person name="Gibon J."/>
            <person name="Kohler A."/>
            <person name="Lindquist E."/>
            <person name="Pereda V."/>
            <person name="Salamov A."/>
            <person name="Shapiro H.J."/>
            <person name="Wuyts J."/>
            <person name="Blaudez D."/>
            <person name="Buee M."/>
            <person name="Brokstein P."/>
            <person name="Canbaeck B."/>
            <person name="Cohen D."/>
            <person name="Courty P.E."/>
            <person name="Coutinho P.M."/>
            <person name="Delaruelle C."/>
            <person name="Detter J.C."/>
            <person name="Deveau A."/>
            <person name="DiFazio S."/>
            <person name="Duplessis S."/>
            <person name="Fraissinet-Tachet L."/>
            <person name="Lucic E."/>
            <person name="Frey-Klett P."/>
            <person name="Fourrey C."/>
            <person name="Feussner I."/>
            <person name="Gay G."/>
            <person name="Grimwood J."/>
            <person name="Hoegger P.J."/>
            <person name="Jain P."/>
            <person name="Kilaru S."/>
            <person name="Labbe J."/>
            <person name="Lin Y.C."/>
            <person name="Legue V."/>
            <person name="Le Tacon F."/>
            <person name="Marmeisse R."/>
            <person name="Melayah D."/>
            <person name="Montanini B."/>
            <person name="Muratet M."/>
            <person name="Nehls U."/>
            <person name="Niculita-Hirzel H."/>
            <person name="Oudot-Le Secq M.P."/>
            <person name="Peter M."/>
            <person name="Quesneville H."/>
            <person name="Rajashekar B."/>
            <person name="Reich M."/>
            <person name="Rouhier N."/>
            <person name="Schmutz J."/>
            <person name="Yin T."/>
            <person name="Chalot M."/>
            <person name="Henrissat B."/>
            <person name="Kuees U."/>
            <person name="Lucas S."/>
            <person name="Van de Peer Y."/>
            <person name="Podila G.K."/>
            <person name="Polle A."/>
            <person name="Pukkila P.J."/>
            <person name="Richardson P.M."/>
            <person name="Rouze P."/>
            <person name="Sanders I.R."/>
            <person name="Stajich J.E."/>
            <person name="Tunlid A."/>
            <person name="Tuskan G."/>
            <person name="Grigoriev I.V."/>
        </authorList>
    </citation>
    <scope>NUCLEOTIDE SEQUENCE [LARGE SCALE GENOMIC DNA]</scope>
    <source>
        <strain evidence="3">S238N-H82 / ATCC MYA-4686</strain>
    </source>
</reference>
<feature type="compositionally biased region" description="Polar residues" evidence="1">
    <location>
        <begin position="345"/>
        <end position="369"/>
    </location>
</feature>
<evidence type="ECO:0000313" key="2">
    <source>
        <dbReference type="EMBL" id="EDR10722.1"/>
    </source>
</evidence>
<feature type="region of interest" description="Disordered" evidence="1">
    <location>
        <begin position="318"/>
        <end position="369"/>
    </location>
</feature>
<accession>B0D2C3</accession>
<dbReference type="GeneID" id="6073719"/>